<dbReference type="InterPro" id="IPR039034">
    <property type="entry name" value="INPP4"/>
</dbReference>
<keyword evidence="4" id="KW-1185">Reference proteome</keyword>
<dbReference type="GO" id="GO:0005737">
    <property type="term" value="C:cytoplasm"/>
    <property type="evidence" value="ECO:0007669"/>
    <property type="project" value="TreeGrafter"/>
</dbReference>
<keyword evidence="2" id="KW-0443">Lipid metabolism</keyword>
<dbReference type="STRING" id="51511.ENSCSAVP00000014932"/>
<evidence type="ECO:0000313" key="3">
    <source>
        <dbReference type="Ensembl" id="ENSCSAVP00000014932.1"/>
    </source>
</evidence>
<reference evidence="3" key="3">
    <citation type="submission" date="2025-09" db="UniProtKB">
        <authorList>
            <consortium name="Ensembl"/>
        </authorList>
    </citation>
    <scope>IDENTIFICATION</scope>
</reference>
<dbReference type="HOGENOM" id="CLU_1302171_0_0_1"/>
<name>H2ZBG7_CIOSA</name>
<dbReference type="PANTHER" id="PTHR12187">
    <property type="entry name" value="AGAP000124-PA"/>
    <property type="match status" value="1"/>
</dbReference>
<dbReference type="AlphaFoldDB" id="H2ZBG7"/>
<proteinExistence type="predicted"/>
<dbReference type="Ensembl" id="ENSCSAVT00000015106.1">
    <property type="protein sequence ID" value="ENSCSAVP00000014932.1"/>
    <property type="gene ID" value="ENSCSAVG00000008743.1"/>
</dbReference>
<dbReference type="GO" id="GO:0016316">
    <property type="term" value="F:phosphatidylinositol-3,4-bisphosphate 4-phosphatase activity"/>
    <property type="evidence" value="ECO:0007669"/>
    <property type="project" value="InterPro"/>
</dbReference>
<evidence type="ECO:0000313" key="4">
    <source>
        <dbReference type="Proteomes" id="UP000007875"/>
    </source>
</evidence>
<protein>
    <submittedName>
        <fullName evidence="3">Uncharacterized protein</fullName>
    </submittedName>
</protein>
<sequence>MRNVAIKCAPASRRPEEDRYSPVLFGSASSMIVTLHFDDASFHLLPVDIQKGKFIKLHPVLYNIGINEEQTLAEKFGSTAVQEYLNHEAIQSTFTYYDLIRDQCPNSLTEKLRNANSFIHEVVRDKMTSSFPEKKKSTSPDEHQPIMELLIRLKDAVDSKRNKNVEILQKAGDVCRRLNGVRLTSCKSAKDRTAMSVTLEQARILTMEHGLA</sequence>
<keyword evidence="1" id="KW-0378">Hydrolase</keyword>
<dbReference type="eggNOG" id="KOG4428">
    <property type="taxonomic scope" value="Eukaryota"/>
</dbReference>
<dbReference type="InParanoid" id="H2ZBG7"/>
<evidence type="ECO:0000256" key="2">
    <source>
        <dbReference type="ARBA" id="ARBA00023098"/>
    </source>
</evidence>
<organism evidence="3 4">
    <name type="scientific">Ciona savignyi</name>
    <name type="common">Pacific transparent sea squirt</name>
    <dbReference type="NCBI Taxonomy" id="51511"/>
    <lineage>
        <taxon>Eukaryota</taxon>
        <taxon>Metazoa</taxon>
        <taxon>Chordata</taxon>
        <taxon>Tunicata</taxon>
        <taxon>Ascidiacea</taxon>
        <taxon>Phlebobranchia</taxon>
        <taxon>Cionidae</taxon>
        <taxon>Ciona</taxon>
    </lineage>
</organism>
<dbReference type="OMA" id="NSFIHEV"/>
<accession>H2ZBG7</accession>
<dbReference type="Proteomes" id="UP000007875">
    <property type="component" value="Unassembled WGS sequence"/>
</dbReference>
<evidence type="ECO:0000256" key="1">
    <source>
        <dbReference type="ARBA" id="ARBA00022801"/>
    </source>
</evidence>
<dbReference type="GeneTree" id="ENSGT00940000168191"/>
<reference evidence="3" key="2">
    <citation type="submission" date="2025-08" db="UniProtKB">
        <authorList>
            <consortium name="Ensembl"/>
        </authorList>
    </citation>
    <scope>IDENTIFICATION</scope>
</reference>
<reference evidence="4" key="1">
    <citation type="submission" date="2003-08" db="EMBL/GenBank/DDBJ databases">
        <authorList>
            <person name="Birren B."/>
            <person name="Nusbaum C."/>
            <person name="Abebe A."/>
            <person name="Abouelleil A."/>
            <person name="Adekoya E."/>
            <person name="Ait-zahra M."/>
            <person name="Allen N."/>
            <person name="Allen T."/>
            <person name="An P."/>
            <person name="Anderson M."/>
            <person name="Anderson S."/>
            <person name="Arachchi H."/>
            <person name="Armbruster J."/>
            <person name="Bachantsang P."/>
            <person name="Baldwin J."/>
            <person name="Barry A."/>
            <person name="Bayul T."/>
            <person name="Blitshsteyn B."/>
            <person name="Bloom T."/>
            <person name="Blye J."/>
            <person name="Boguslavskiy L."/>
            <person name="Borowsky M."/>
            <person name="Boukhgalter B."/>
            <person name="Brunache A."/>
            <person name="Butler J."/>
            <person name="Calixte N."/>
            <person name="Calvo S."/>
            <person name="Camarata J."/>
            <person name="Campo K."/>
            <person name="Chang J."/>
            <person name="Cheshatsang Y."/>
            <person name="Citroen M."/>
            <person name="Collymore A."/>
            <person name="Considine T."/>
            <person name="Cook A."/>
            <person name="Cooke P."/>
            <person name="Corum B."/>
            <person name="Cuomo C."/>
            <person name="David R."/>
            <person name="Dawoe T."/>
            <person name="Degray S."/>
            <person name="Dodge S."/>
            <person name="Dooley K."/>
            <person name="Dorje P."/>
            <person name="Dorjee K."/>
            <person name="Dorris L."/>
            <person name="Duffey N."/>
            <person name="Dupes A."/>
            <person name="Elkins T."/>
            <person name="Engels R."/>
            <person name="Erickson J."/>
            <person name="Farina A."/>
            <person name="Faro S."/>
            <person name="Ferreira P."/>
            <person name="Fischer H."/>
            <person name="Fitzgerald M."/>
            <person name="Foley K."/>
            <person name="Gage D."/>
            <person name="Galagan J."/>
            <person name="Gearin G."/>
            <person name="Gnerre S."/>
            <person name="Gnirke A."/>
            <person name="Goyette A."/>
            <person name="Graham J."/>
            <person name="Grandbois E."/>
            <person name="Gyaltsen K."/>
            <person name="Hafez N."/>
            <person name="Hagopian D."/>
            <person name="Hagos B."/>
            <person name="Hall J."/>
            <person name="Hatcher B."/>
            <person name="Heller A."/>
            <person name="Higgins H."/>
            <person name="Honan T."/>
            <person name="Horn A."/>
            <person name="Houde N."/>
            <person name="Hughes L."/>
            <person name="Hulme W."/>
            <person name="Husby E."/>
            <person name="Iliev I."/>
            <person name="Jaffe D."/>
            <person name="Jones C."/>
            <person name="Kamal M."/>
            <person name="Kamat A."/>
            <person name="Kamvysselis M."/>
            <person name="Karlsson E."/>
            <person name="Kells C."/>
            <person name="Kieu A."/>
            <person name="Kisner P."/>
            <person name="Kodira C."/>
            <person name="Kulbokas E."/>
            <person name="Labutti K."/>
            <person name="Lama D."/>
            <person name="Landers T."/>
            <person name="Leger J."/>
            <person name="Levine S."/>
            <person name="Lewis D."/>
            <person name="Lewis T."/>
            <person name="Lindblad-toh K."/>
            <person name="Liu X."/>
            <person name="Lokyitsang T."/>
            <person name="Lokyitsang Y."/>
            <person name="Lucien O."/>
            <person name="Lui A."/>
            <person name="Ma L.J."/>
            <person name="Mabbitt R."/>
            <person name="Macdonald J."/>
            <person name="Maclean C."/>
            <person name="Major J."/>
            <person name="Manning J."/>
            <person name="Marabella R."/>
            <person name="Maru K."/>
            <person name="Matthews C."/>
            <person name="Mauceli E."/>
            <person name="Mccarthy M."/>
            <person name="Mcdonough S."/>
            <person name="Mcghee T."/>
            <person name="Meldrim J."/>
            <person name="Meneus L."/>
            <person name="Mesirov J."/>
            <person name="Mihalev A."/>
            <person name="Mihova T."/>
            <person name="Mikkelsen T."/>
            <person name="Mlenga V."/>
            <person name="Moru K."/>
            <person name="Mozes J."/>
            <person name="Mulrain L."/>
            <person name="Munson G."/>
            <person name="Naylor J."/>
            <person name="Newes C."/>
            <person name="Nguyen C."/>
            <person name="Nguyen N."/>
            <person name="Nguyen T."/>
            <person name="Nicol R."/>
            <person name="Nielsen C."/>
            <person name="Nizzari M."/>
            <person name="Norbu C."/>
            <person name="Norbu N."/>
            <person name="O'donnell P."/>
            <person name="Okoawo O."/>
            <person name="O'leary S."/>
            <person name="Omotosho B."/>
            <person name="O'neill K."/>
            <person name="Osman S."/>
            <person name="Parker S."/>
            <person name="Perrin D."/>
            <person name="Phunkhang P."/>
            <person name="Piqani B."/>
            <person name="Purcell S."/>
            <person name="Rachupka T."/>
            <person name="Ramasamy U."/>
            <person name="Rameau R."/>
            <person name="Ray V."/>
            <person name="Raymond C."/>
            <person name="Retta R."/>
            <person name="Richardson S."/>
            <person name="Rise C."/>
            <person name="Rodriguez J."/>
            <person name="Rogers J."/>
            <person name="Rogov P."/>
            <person name="Rutman M."/>
            <person name="Schupbach R."/>
            <person name="Seaman C."/>
            <person name="Settipalli S."/>
            <person name="Sharpe T."/>
            <person name="Sheridan J."/>
            <person name="Sherpa N."/>
            <person name="Shi J."/>
            <person name="Smirnov S."/>
            <person name="Smith C."/>
            <person name="Sougnez C."/>
            <person name="Spencer B."/>
            <person name="Stalker J."/>
            <person name="Stange-thomann N."/>
            <person name="Stavropoulos S."/>
            <person name="Stetson K."/>
            <person name="Stone C."/>
            <person name="Stone S."/>
            <person name="Stubbs M."/>
            <person name="Talamas J."/>
            <person name="Tchuinga P."/>
            <person name="Tenzing P."/>
            <person name="Tesfaye S."/>
            <person name="Theodore J."/>
            <person name="Thoulutsang Y."/>
            <person name="Topham K."/>
            <person name="Towey S."/>
            <person name="Tsamla T."/>
            <person name="Tsomo N."/>
            <person name="Vallee D."/>
            <person name="Vassiliev H."/>
            <person name="Venkataraman V."/>
            <person name="Vinson J."/>
            <person name="Vo A."/>
            <person name="Wade C."/>
            <person name="Wang S."/>
            <person name="Wangchuk T."/>
            <person name="Wangdi T."/>
            <person name="Whittaker C."/>
            <person name="Wilkinson J."/>
            <person name="Wu Y."/>
            <person name="Wyman D."/>
            <person name="Yadav S."/>
            <person name="Yang S."/>
            <person name="Yang X."/>
            <person name="Yeager S."/>
            <person name="Yee E."/>
            <person name="Young G."/>
            <person name="Zainoun J."/>
            <person name="Zembeck L."/>
            <person name="Zimmer A."/>
            <person name="Zody M."/>
            <person name="Lander E."/>
        </authorList>
    </citation>
    <scope>NUCLEOTIDE SEQUENCE [LARGE SCALE GENOMIC DNA]</scope>
</reference>
<dbReference type="PANTHER" id="PTHR12187:SF11">
    <property type="entry name" value="PHOSPHATIDYLINOSITOL-3,4-BISPHOSPHATE 4-PHOSPHATASE"/>
    <property type="match status" value="1"/>
</dbReference>